<keyword evidence="2" id="KW-1185">Reference proteome</keyword>
<evidence type="ECO:0000313" key="2">
    <source>
        <dbReference type="Proteomes" id="UP000017836"/>
    </source>
</evidence>
<protein>
    <submittedName>
        <fullName evidence="1">Uncharacterized protein</fullName>
    </submittedName>
</protein>
<dbReference type="AlphaFoldDB" id="W1NXL9"/>
<gene>
    <name evidence="1" type="ORF">AMTR_s00096p00055800</name>
</gene>
<dbReference type="HOGENOM" id="CLU_2530515_0_0_1"/>
<dbReference type="Proteomes" id="UP000017836">
    <property type="component" value="Unassembled WGS sequence"/>
</dbReference>
<dbReference type="Gramene" id="ERN02357">
    <property type="protein sequence ID" value="ERN02357"/>
    <property type="gene ID" value="AMTR_s00096p00055800"/>
</dbReference>
<reference evidence="2" key="1">
    <citation type="journal article" date="2013" name="Science">
        <title>The Amborella genome and the evolution of flowering plants.</title>
        <authorList>
            <consortium name="Amborella Genome Project"/>
        </authorList>
    </citation>
    <scope>NUCLEOTIDE SEQUENCE [LARGE SCALE GENOMIC DNA]</scope>
</reference>
<dbReference type="EMBL" id="KI394634">
    <property type="protein sequence ID" value="ERN02357.1"/>
    <property type="molecule type" value="Genomic_DNA"/>
</dbReference>
<evidence type="ECO:0000313" key="1">
    <source>
        <dbReference type="EMBL" id="ERN02357.1"/>
    </source>
</evidence>
<name>W1NXL9_AMBTC</name>
<organism evidence="1 2">
    <name type="scientific">Amborella trichopoda</name>
    <dbReference type="NCBI Taxonomy" id="13333"/>
    <lineage>
        <taxon>Eukaryota</taxon>
        <taxon>Viridiplantae</taxon>
        <taxon>Streptophyta</taxon>
        <taxon>Embryophyta</taxon>
        <taxon>Tracheophyta</taxon>
        <taxon>Spermatophyta</taxon>
        <taxon>Magnoliopsida</taxon>
        <taxon>Amborellales</taxon>
        <taxon>Amborellaceae</taxon>
        <taxon>Amborella</taxon>
    </lineage>
</organism>
<accession>W1NXL9</accession>
<proteinExistence type="predicted"/>
<sequence length="84" mass="9649">MKSCGETQYSGEIEREEIGESLQESCRMGINKQRIGEFGRGKIGESLQEICRMDISKQRMEEYGSKKIGEICRRAAEWEPVSKE</sequence>